<dbReference type="EMBL" id="BAAAFN010000008">
    <property type="protein sequence ID" value="GAA0223042.1"/>
    <property type="molecule type" value="Genomic_DNA"/>
</dbReference>
<evidence type="ECO:0000313" key="3">
    <source>
        <dbReference type="Proteomes" id="UP001501176"/>
    </source>
</evidence>
<name>A0ABP3D4B7_9BURK</name>
<dbReference type="InterPro" id="IPR010239">
    <property type="entry name" value="CHP02001"/>
</dbReference>
<keyword evidence="3" id="KW-1185">Reference proteome</keyword>
<evidence type="ECO:0000256" key="1">
    <source>
        <dbReference type="SAM" id="SignalP"/>
    </source>
</evidence>
<accession>A0ABP3D4B7</accession>
<dbReference type="RefSeq" id="WP_343820334.1">
    <property type="nucleotide sequence ID" value="NZ_BAAAFN010000008.1"/>
</dbReference>
<evidence type="ECO:0000313" key="2">
    <source>
        <dbReference type="EMBL" id="GAA0223042.1"/>
    </source>
</evidence>
<dbReference type="Proteomes" id="UP001501176">
    <property type="component" value="Unassembled WGS sequence"/>
</dbReference>
<reference evidence="3" key="1">
    <citation type="journal article" date="2019" name="Int. J. Syst. Evol. Microbiol.">
        <title>The Global Catalogue of Microorganisms (GCM) 10K type strain sequencing project: providing services to taxonomists for standard genome sequencing and annotation.</title>
        <authorList>
            <consortium name="The Broad Institute Genomics Platform"/>
            <consortium name="The Broad Institute Genome Sequencing Center for Infectious Disease"/>
            <person name="Wu L."/>
            <person name="Ma J."/>
        </authorList>
    </citation>
    <scope>NUCLEOTIDE SEQUENCE [LARGE SCALE GENOMIC DNA]</scope>
    <source>
        <strain evidence="3">JCM 16240</strain>
    </source>
</reference>
<sequence length="227" mass="24743">MNMRVLLAAALAASALAAPLSSLAGSADFNLGAVSLYKDRGVDQDGRNESVRPAIQGGVDYTFDSGFYVGNWNSTGRFGNADLEVDAKGGYRTQLSRNLGIDAGYIHYFYPGEGSSNSGEVYAGLQYRRLGLKVYRGMRQDVNKNDMYYRVDYAHPLMDRLDVTLGAGYQTYDATSLRNKFDYSVGLDYALGKHVTLSSAVVGANRRHDVNDGSRDPRFVVGAGARF</sequence>
<dbReference type="NCBIfam" id="TIGR02001">
    <property type="entry name" value="gcw_chp"/>
    <property type="match status" value="1"/>
</dbReference>
<protein>
    <recommendedName>
        <fullName evidence="4">Outer membrane protein beta-barrel domain-containing protein</fullName>
    </recommendedName>
</protein>
<dbReference type="SUPFAM" id="SSF56935">
    <property type="entry name" value="Porins"/>
    <property type="match status" value="1"/>
</dbReference>
<feature type="signal peptide" evidence="1">
    <location>
        <begin position="1"/>
        <end position="17"/>
    </location>
</feature>
<gene>
    <name evidence="2" type="ORF">GCM10009125_10100</name>
</gene>
<evidence type="ECO:0008006" key="4">
    <source>
        <dbReference type="Google" id="ProtNLM"/>
    </source>
</evidence>
<feature type="chain" id="PRO_5045824264" description="Outer membrane protein beta-barrel domain-containing protein" evidence="1">
    <location>
        <begin position="18"/>
        <end position="227"/>
    </location>
</feature>
<proteinExistence type="predicted"/>
<organism evidence="2 3">
    <name type="scientific">Castellaniella daejeonensis</name>
    <dbReference type="NCBI Taxonomy" id="659013"/>
    <lineage>
        <taxon>Bacteria</taxon>
        <taxon>Pseudomonadati</taxon>
        <taxon>Pseudomonadota</taxon>
        <taxon>Betaproteobacteria</taxon>
        <taxon>Burkholderiales</taxon>
        <taxon>Alcaligenaceae</taxon>
        <taxon>Castellaniella</taxon>
    </lineage>
</organism>
<comment type="caution">
    <text evidence="2">The sequence shown here is derived from an EMBL/GenBank/DDBJ whole genome shotgun (WGS) entry which is preliminary data.</text>
</comment>
<keyword evidence="1" id="KW-0732">Signal</keyword>
<dbReference type="Pfam" id="PF09694">
    <property type="entry name" value="Gcw_chp"/>
    <property type="match status" value="1"/>
</dbReference>